<reference evidence="1 2" key="1">
    <citation type="submission" date="2016-11" db="EMBL/GenBank/DDBJ databases">
        <authorList>
            <person name="Jaros S."/>
            <person name="Januszkiewicz K."/>
            <person name="Wedrychowicz H."/>
        </authorList>
    </citation>
    <scope>NUCLEOTIDE SEQUENCE [LARGE SCALE GENOMIC DNA]</scope>
    <source>
        <strain evidence="1 2">DSM 24574</strain>
    </source>
</reference>
<gene>
    <name evidence="1" type="ORF">SAMN04488109_4735</name>
</gene>
<dbReference type="EMBL" id="FQWQ01000003">
    <property type="protein sequence ID" value="SHH63268.1"/>
    <property type="molecule type" value="Genomic_DNA"/>
</dbReference>
<dbReference type="STRING" id="947013.SAMN04488109_4735"/>
<evidence type="ECO:0000313" key="2">
    <source>
        <dbReference type="Proteomes" id="UP000184212"/>
    </source>
</evidence>
<dbReference type="AlphaFoldDB" id="A0A1M5UK57"/>
<accession>A0A1M5UK57</accession>
<dbReference type="RefSeq" id="WP_143165054.1">
    <property type="nucleotide sequence ID" value="NZ_FQWQ01000003.1"/>
</dbReference>
<proteinExistence type="predicted"/>
<keyword evidence="2" id="KW-1185">Reference proteome</keyword>
<name>A0A1M5UK57_9BACT</name>
<evidence type="ECO:0000313" key="1">
    <source>
        <dbReference type="EMBL" id="SHH63268.1"/>
    </source>
</evidence>
<sequence>MKRLLLLSLLIASCGEKKAKLEFEQEKWSPYQVYLKNYQPVTEAQFNDYMSDIQRSIKLDSFHVFLLAENINDINPEFKKKFFRGILGREDLERAANDSAKVLRNLRIGFGVYENGKFLKNDFYDSLILNNQFFKH</sequence>
<dbReference type="Proteomes" id="UP000184212">
    <property type="component" value="Unassembled WGS sequence"/>
</dbReference>
<protein>
    <submittedName>
        <fullName evidence="1">Uncharacterized protein</fullName>
    </submittedName>
</protein>
<organism evidence="1 2">
    <name type="scientific">Chryseolinea serpens</name>
    <dbReference type="NCBI Taxonomy" id="947013"/>
    <lineage>
        <taxon>Bacteria</taxon>
        <taxon>Pseudomonadati</taxon>
        <taxon>Bacteroidota</taxon>
        <taxon>Cytophagia</taxon>
        <taxon>Cytophagales</taxon>
        <taxon>Fulvivirgaceae</taxon>
        <taxon>Chryseolinea</taxon>
    </lineage>
</organism>